<dbReference type="Gene3D" id="1.20.120.20">
    <property type="entry name" value="Apolipoprotein"/>
    <property type="match status" value="1"/>
</dbReference>
<organism evidence="1 2">
    <name type="scientific">Streptococcus parasanguinis</name>
    <dbReference type="NCBI Taxonomy" id="1318"/>
    <lineage>
        <taxon>Bacteria</taxon>
        <taxon>Bacillati</taxon>
        <taxon>Bacillota</taxon>
        <taxon>Bacilli</taxon>
        <taxon>Lactobacillales</taxon>
        <taxon>Streptococcaceae</taxon>
        <taxon>Streptococcus</taxon>
    </lineage>
</organism>
<evidence type="ECO:0000313" key="2">
    <source>
        <dbReference type="Proteomes" id="UP000709219"/>
    </source>
</evidence>
<dbReference type="EMBL" id="JAGZFP010000027">
    <property type="protein sequence ID" value="MBS5359282.1"/>
    <property type="molecule type" value="Genomic_DNA"/>
</dbReference>
<comment type="caution">
    <text evidence="1">The sequence shown here is derived from an EMBL/GenBank/DDBJ whole genome shotgun (WGS) entry which is preliminary data.</text>
</comment>
<dbReference type="Proteomes" id="UP000709219">
    <property type="component" value="Unassembled WGS sequence"/>
</dbReference>
<gene>
    <name evidence="1" type="ORF">KHX87_09330</name>
</gene>
<evidence type="ECO:0000313" key="1">
    <source>
        <dbReference type="EMBL" id="MBS5359282.1"/>
    </source>
</evidence>
<sequence>MTSDLANGIVKETGKVLNDAGKIAGDVTNNIAGVTGDVARNTGKFVGEVSNNVIKTSSDVVQNTGKFVGEVTDNVVKVTGDVVTETGKIAGNVVNQVGKSANNIKEQVNSVDLFNDKLRRKAVDEFNQSVSKYELKSKELIHSSNELYNVREEAVEVVGILEKRISELANSPKEFKTNLQMIKHEIHNFQDKKDQIKKAEFDAKAAGGSSAATASLSALGVAVATLGPTAAMGIATTFGVASTGTAISSLSGAAASNAALAWLGGGALAAGGGGMSAGNGLLALAGPVGWTIAGLMLTASIGAGVYANFKNDEAIKEATEQRKKVEFLIKSTQKSNEEIKKMIEFTKKQILELSELNKNFTGNDYSLFTDNEKYLAGILVNSTLSLAQLVNKEIVIDENK</sequence>
<proteinExistence type="predicted"/>
<reference evidence="1" key="1">
    <citation type="submission" date="2021-02" db="EMBL/GenBank/DDBJ databases">
        <title>Infant gut strain persistence is associated with maternal origin, phylogeny, and functional potential including surface adhesion and iron acquisition.</title>
        <authorList>
            <person name="Lou Y.C."/>
        </authorList>
    </citation>
    <scope>NUCLEOTIDE SEQUENCE</scope>
    <source>
        <strain evidence="1">L3_098_011G1_dasL3_098_011G1_concoct_7</strain>
    </source>
</reference>
<protein>
    <submittedName>
        <fullName evidence="1">Uncharacterized protein</fullName>
    </submittedName>
</protein>
<dbReference type="AlphaFoldDB" id="A0A943HL22"/>
<accession>A0A943HL22</accession>
<name>A0A943HL22_STRPA</name>